<dbReference type="GO" id="GO:0008270">
    <property type="term" value="F:zinc ion binding"/>
    <property type="evidence" value="ECO:0007669"/>
    <property type="project" value="UniProtKB-KW"/>
</dbReference>
<dbReference type="AlphaFoldDB" id="A0A816V1Q5"/>
<accession>A0A816V1Q5</accession>
<evidence type="ECO:0000256" key="2">
    <source>
        <dbReference type="ARBA" id="ARBA00022723"/>
    </source>
</evidence>
<dbReference type="SUPFAM" id="SSF50249">
    <property type="entry name" value="Nucleic acid-binding proteins"/>
    <property type="match status" value="1"/>
</dbReference>
<keyword evidence="2" id="KW-0479">Metal-binding</keyword>
<evidence type="ECO:0000259" key="6">
    <source>
        <dbReference type="Pfam" id="PF02721"/>
    </source>
</evidence>
<organism evidence="8">
    <name type="scientific">Brassica napus</name>
    <name type="common">Rape</name>
    <dbReference type="NCBI Taxonomy" id="3708"/>
    <lineage>
        <taxon>Eukaryota</taxon>
        <taxon>Viridiplantae</taxon>
        <taxon>Streptophyta</taxon>
        <taxon>Embryophyta</taxon>
        <taxon>Tracheophyta</taxon>
        <taxon>Spermatophyta</taxon>
        <taxon>Magnoliopsida</taxon>
        <taxon>eudicotyledons</taxon>
        <taxon>Gunneridae</taxon>
        <taxon>Pentapetalae</taxon>
        <taxon>rosids</taxon>
        <taxon>malvids</taxon>
        <taxon>Brassicales</taxon>
        <taxon>Brassicaceae</taxon>
        <taxon>Brassiceae</taxon>
        <taxon>Brassica</taxon>
    </lineage>
</organism>
<dbReference type="InterPro" id="IPR003871">
    <property type="entry name" value="RFA1B/D_OB_1st"/>
</dbReference>
<dbReference type="InterPro" id="IPR013955">
    <property type="entry name" value="Rep_factor-A_C"/>
</dbReference>
<dbReference type="GO" id="GO:0003677">
    <property type="term" value="F:DNA binding"/>
    <property type="evidence" value="ECO:0007669"/>
    <property type="project" value="UniProtKB-KW"/>
</dbReference>
<dbReference type="CDD" id="cd04476">
    <property type="entry name" value="RPA1_DBD_C"/>
    <property type="match status" value="1"/>
</dbReference>
<dbReference type="PANTHER" id="PTHR47165:SF4">
    <property type="entry name" value="OS03G0429900 PROTEIN"/>
    <property type="match status" value="1"/>
</dbReference>
<name>A0A816V1Q5_BRANA</name>
<keyword evidence="4" id="KW-0862">Zinc</keyword>
<dbReference type="CDD" id="cd04480">
    <property type="entry name" value="RPA1_DBD_A_like"/>
    <property type="match status" value="1"/>
</dbReference>
<proteinExistence type="inferred from homology"/>
<keyword evidence="5" id="KW-0238">DNA-binding</keyword>
<evidence type="ECO:0000256" key="3">
    <source>
        <dbReference type="ARBA" id="ARBA00022771"/>
    </source>
</evidence>
<evidence type="ECO:0000256" key="1">
    <source>
        <dbReference type="ARBA" id="ARBA00005690"/>
    </source>
</evidence>
<feature type="domain" description="Replication protein A 70 kDa DNA-binding subunit B/D first OB fold" evidence="6">
    <location>
        <begin position="15"/>
        <end position="84"/>
    </location>
</feature>
<evidence type="ECO:0000256" key="5">
    <source>
        <dbReference type="ARBA" id="ARBA00023125"/>
    </source>
</evidence>
<dbReference type="Pfam" id="PF02721">
    <property type="entry name" value="DUF223"/>
    <property type="match status" value="1"/>
</dbReference>
<dbReference type="Proteomes" id="UP001295469">
    <property type="component" value="Chromosome A03"/>
</dbReference>
<dbReference type="Gene3D" id="2.40.50.140">
    <property type="entry name" value="Nucleic acid-binding proteins"/>
    <property type="match status" value="2"/>
</dbReference>
<evidence type="ECO:0000256" key="4">
    <source>
        <dbReference type="ARBA" id="ARBA00022833"/>
    </source>
</evidence>
<evidence type="ECO:0000259" key="7">
    <source>
        <dbReference type="Pfam" id="PF08646"/>
    </source>
</evidence>
<evidence type="ECO:0000313" key="8">
    <source>
        <dbReference type="EMBL" id="CAF2121329.1"/>
    </source>
</evidence>
<dbReference type="Pfam" id="PF08646">
    <property type="entry name" value="Rep_fac-A_C"/>
    <property type="match status" value="1"/>
</dbReference>
<feature type="non-terminal residue" evidence="8">
    <location>
        <position position="439"/>
    </location>
</feature>
<keyword evidence="3" id="KW-0863">Zinc-finger</keyword>
<comment type="similarity">
    <text evidence="1">Belongs to the replication factor A protein 1 family.</text>
</comment>
<feature type="domain" description="Replication factor A C-terminal" evidence="7">
    <location>
        <begin position="236"/>
        <end position="359"/>
    </location>
</feature>
<reference evidence="8" key="1">
    <citation type="submission" date="2021-01" db="EMBL/GenBank/DDBJ databases">
        <authorList>
            <consortium name="Genoscope - CEA"/>
            <person name="William W."/>
        </authorList>
    </citation>
    <scope>NUCLEOTIDE SEQUENCE</scope>
</reference>
<gene>
    <name evidence="8" type="ORF">DARMORV10_A03P13160.1</name>
</gene>
<sequence length="439" mass="49129">MSTPRVFFSDLKSGKCSSAVDMILIDVNATMMQATIYANRLSRFRSKLAAGTMYTISGYDVARCAQNFKLTDSPLMIRFNDSTAFDELAEPPTRVHSYQVEVALMATIKLDKYTYFFYCLDEDSTVTLSLFESQAEAFHKRLEDMHGDPRVVVATSINPKMIGGGLFLNATSGTHVYFDKETKPGEDYFYKLVARDNGVPSAAPLLKGYAKVETLTISELISFVASAQPQDIDFVCTGRVVRLDVDKGWCYVACAKCSKKLQRTVSALECVRCSNPNAVGVLRYRLELAIADSTAEGTFVCFDGVMTKLHNLRASEAGQMLAVEGENPEDMIVPPFINDMEGKTLTFQVRVSAFNFTAHHQTFTITRILKSTSVFQLLILSEETMRMIITLEVVVMFQSAMTLEKAAVVLIRRLMDLQPILRWRRVLAHLPVQPRKLVL</sequence>
<dbReference type="InterPro" id="IPR047192">
    <property type="entry name" value="Euk_RPA1_DBD_C"/>
</dbReference>
<dbReference type="InterPro" id="IPR012340">
    <property type="entry name" value="NA-bd_OB-fold"/>
</dbReference>
<dbReference type="EMBL" id="HG994357">
    <property type="protein sequence ID" value="CAF2121329.1"/>
    <property type="molecule type" value="Genomic_DNA"/>
</dbReference>
<dbReference type="PANTHER" id="PTHR47165">
    <property type="entry name" value="OS03G0429900 PROTEIN"/>
    <property type="match status" value="1"/>
</dbReference>
<protein>
    <submittedName>
        <fullName evidence="8">(rape) hypothetical protein</fullName>
    </submittedName>
</protein>